<keyword evidence="3" id="KW-1185">Reference proteome</keyword>
<feature type="region of interest" description="Disordered" evidence="1">
    <location>
        <begin position="241"/>
        <end position="261"/>
    </location>
</feature>
<accession>A0A1C7MZQ8</accession>
<dbReference type="EMBL" id="LUGH01000910">
    <property type="protein sequence ID" value="OBZ82262.1"/>
    <property type="molecule type" value="Genomic_DNA"/>
</dbReference>
<protein>
    <submittedName>
        <fullName evidence="2">Uncharacterized protein</fullName>
    </submittedName>
</protein>
<dbReference type="OrthoDB" id="2224005at2759"/>
<dbReference type="STRING" id="101091.A0A1C7MZQ8"/>
<dbReference type="InParanoid" id="A0A1C7MZQ8"/>
<name>A0A1C7MZQ8_9FUNG</name>
<evidence type="ECO:0000256" key="1">
    <source>
        <dbReference type="SAM" id="MobiDB-lite"/>
    </source>
</evidence>
<dbReference type="Proteomes" id="UP000093000">
    <property type="component" value="Unassembled WGS sequence"/>
</dbReference>
<dbReference type="AlphaFoldDB" id="A0A1C7MZQ8"/>
<comment type="caution">
    <text evidence="2">The sequence shown here is derived from an EMBL/GenBank/DDBJ whole genome shotgun (WGS) entry which is preliminary data.</text>
</comment>
<evidence type="ECO:0000313" key="2">
    <source>
        <dbReference type="EMBL" id="OBZ82262.1"/>
    </source>
</evidence>
<gene>
    <name evidence="2" type="ORF">A0J61_09688</name>
</gene>
<proteinExistence type="predicted"/>
<organism evidence="2 3">
    <name type="scientific">Choanephora cucurbitarum</name>
    <dbReference type="NCBI Taxonomy" id="101091"/>
    <lineage>
        <taxon>Eukaryota</taxon>
        <taxon>Fungi</taxon>
        <taxon>Fungi incertae sedis</taxon>
        <taxon>Mucoromycota</taxon>
        <taxon>Mucoromycotina</taxon>
        <taxon>Mucoromycetes</taxon>
        <taxon>Mucorales</taxon>
        <taxon>Mucorineae</taxon>
        <taxon>Choanephoraceae</taxon>
        <taxon>Choanephoroideae</taxon>
        <taxon>Choanephora</taxon>
    </lineage>
</organism>
<reference evidence="2 3" key="1">
    <citation type="submission" date="2016-03" db="EMBL/GenBank/DDBJ databases">
        <title>Choanephora cucurbitarum.</title>
        <authorList>
            <person name="Min B."/>
            <person name="Park H."/>
            <person name="Park J.-H."/>
            <person name="Shin H.-D."/>
            <person name="Choi I.-G."/>
        </authorList>
    </citation>
    <scope>NUCLEOTIDE SEQUENCE [LARGE SCALE GENOMIC DNA]</scope>
    <source>
        <strain evidence="2 3">KUS-F28377</strain>
    </source>
</reference>
<sequence>MFIGEFSDAMVTDHPTFRINARNVIAEVKAVDSGVRAKLYFSHPALMYYFIRFCEIESRHHFIGNLNVTAYTFDHTSRAFASIRMSVDGVRPILQVSDDGHVIPAQAQRIRVRDFDRRQRFYKLKFMVYKYVWENIDEDFVTLSDGSSIDTFATEVSRMYTDLVTRGLAIGSYNPVAVDTAVNTLDADESNRPVPRTLRTVYEYNDNVTRITDWSEPYLSFQNLNLDQDPISPEAFIIPGEEAVRSPSAGERRRRTTEMED</sequence>
<evidence type="ECO:0000313" key="3">
    <source>
        <dbReference type="Proteomes" id="UP000093000"/>
    </source>
</evidence>